<sequence length="527" mass="59055">MANLIFQFGLWLVKDLYHLVLVGLSLFLVYSNIPSWLAIKWYIASWWTKAKLYYYGYRPATLGWVVGTYKDAFGPPESMLWTFEQFITLLFMFLGFLWVAINFCRLSKVVWSLLRLVFLRYKQDVAGFTTFVGEKMMPGSILEDNVPIPSFQAEVHIQRGCLFYKSGQGFQVGTYFYTANHVIEDTSEIEIRTVKDKLRMGIERFSLVEGDVARAELTAAESAKLGLKQAKLMTKAVEVNSGLFVKAVAFGKQSMGMLERHSAFGFVNYAGSTIKGFSGAPYFVGNTIYGMHVGTGVSNLGYEAAYIDMLHKRRSEDSDDWLVDQALSGAKYEYQQSPYDPDEYRVKIKGKYHIVDEDTLGKMTAGKGGKRVEKFSDLEFESLEVPVPVEELPLAPRGAVNHVDSENLMAPQVAPVGEAGQLKELLQGVLNQLEQEPKGTNSICQPSTESSHLNGPTSTPVQQKEALPSTSSDSKKHDELRTRQADSKRVTALLQQLALIRDGKRTSPRVRTVISSLISSLELQFKN</sequence>
<keyword evidence="4" id="KW-1133">Transmembrane helix</keyword>
<name>A0A6B9Q478_9VIRU</name>
<feature type="transmembrane region" description="Helical" evidence="4">
    <location>
        <begin position="16"/>
        <end position="39"/>
    </location>
</feature>
<accession>A0A6B9Q478</accession>
<keyword evidence="2" id="KW-0378">Hydrolase</keyword>
<keyword evidence="4" id="KW-0812">Transmembrane</keyword>
<organism evidence="5">
    <name type="scientific">Plasmopara viticola lesion associated sobemo-like 1</name>
    <dbReference type="NCBI Taxonomy" id="2692075"/>
    <lineage>
        <taxon>Viruses</taxon>
        <taxon>Riboviria</taxon>
        <taxon>Orthornavirae</taxon>
        <taxon>Pisuviricota</taxon>
        <taxon>Pisoniviricetes</taxon>
        <taxon>Sobelivirales</taxon>
        <taxon>Solemoviridae</taxon>
    </lineage>
</organism>
<evidence type="ECO:0000256" key="2">
    <source>
        <dbReference type="ARBA" id="ARBA00022801"/>
    </source>
</evidence>
<reference evidence="5" key="1">
    <citation type="journal article" date="2020" name="Virus Evol.">
        <title>Analysis of the virome associated to grapevine downy mildew lesions reveals new mycovirus lineages.</title>
        <authorList>
            <person name="Chiapello M."/>
            <person name="Rodriguez-Romero J."/>
            <person name="Ayllon M.A."/>
            <person name="Turina M."/>
        </authorList>
    </citation>
    <scope>NUCLEOTIDE SEQUENCE</scope>
    <source>
        <strain evidence="5">DMS9-DN5046</strain>
    </source>
</reference>
<keyword evidence="4" id="KW-0472">Membrane</keyword>
<feature type="transmembrane region" description="Helical" evidence="4">
    <location>
        <begin position="80"/>
        <end position="101"/>
    </location>
</feature>
<feature type="region of interest" description="Disordered" evidence="3">
    <location>
        <begin position="437"/>
        <end position="487"/>
    </location>
</feature>
<feature type="compositionally biased region" description="Basic and acidic residues" evidence="3">
    <location>
        <begin position="473"/>
        <end position="487"/>
    </location>
</feature>
<evidence type="ECO:0000256" key="4">
    <source>
        <dbReference type="SAM" id="Phobius"/>
    </source>
</evidence>
<keyword evidence="1" id="KW-0645">Protease</keyword>
<dbReference type="InterPro" id="IPR043504">
    <property type="entry name" value="Peptidase_S1_PA_chymotrypsin"/>
</dbReference>
<evidence type="ECO:0000313" key="5">
    <source>
        <dbReference type="EMBL" id="QHD64766.1"/>
    </source>
</evidence>
<dbReference type="InterPro" id="IPR009003">
    <property type="entry name" value="Peptidase_S1_PA"/>
</dbReference>
<protein>
    <submittedName>
        <fullName evidence="5">ORF2</fullName>
    </submittedName>
</protein>
<dbReference type="GO" id="GO:0008233">
    <property type="term" value="F:peptidase activity"/>
    <property type="evidence" value="ECO:0007669"/>
    <property type="project" value="UniProtKB-KW"/>
</dbReference>
<dbReference type="EMBL" id="MN551127">
    <property type="protein sequence ID" value="QHD64766.1"/>
    <property type="molecule type" value="Genomic_RNA"/>
</dbReference>
<dbReference type="GO" id="GO:0006508">
    <property type="term" value="P:proteolysis"/>
    <property type="evidence" value="ECO:0007669"/>
    <property type="project" value="UniProtKB-KW"/>
</dbReference>
<evidence type="ECO:0000256" key="3">
    <source>
        <dbReference type="SAM" id="MobiDB-lite"/>
    </source>
</evidence>
<dbReference type="Gene3D" id="2.40.10.10">
    <property type="entry name" value="Trypsin-like serine proteases"/>
    <property type="match status" value="2"/>
</dbReference>
<proteinExistence type="predicted"/>
<dbReference type="SUPFAM" id="SSF50494">
    <property type="entry name" value="Trypsin-like serine proteases"/>
    <property type="match status" value="1"/>
</dbReference>
<feature type="compositionally biased region" description="Polar residues" evidence="3">
    <location>
        <begin position="437"/>
        <end position="472"/>
    </location>
</feature>
<evidence type="ECO:0000256" key="1">
    <source>
        <dbReference type="ARBA" id="ARBA00022670"/>
    </source>
</evidence>